<gene>
    <name evidence="2" type="ORF">V9T40_009340</name>
</gene>
<name>A0AAN9TMI6_9HEMI</name>
<keyword evidence="1" id="KW-0812">Transmembrane</keyword>
<keyword evidence="1" id="KW-0472">Membrane</keyword>
<accession>A0AAN9TMI6</accession>
<comment type="caution">
    <text evidence="2">The sequence shown here is derived from an EMBL/GenBank/DDBJ whole genome shotgun (WGS) entry which is preliminary data.</text>
</comment>
<sequence length="337" mass="38413">MGNPDEISDFQFQGFSDFVALQTLASFAIWDFKIKKINIIFINLKSTFLVKVPILLHNKQDGDEDGQVWFHQVTGLNVRSEYIPFIIGTFASITLILVLLLAYVLWHCCISTNKKNVQESTKIETIEKNLPNNLNYSTIFAGSKNGSNNSRIIELIPEHDGSLRWFYKNHTFLRKQNDINKSQQRCPLNSSGDNDMIKNRNQGAMKFRSRSRSIILSPVTTLEEYSLPPISEFCVHPCKYMSNSLTDGGFATQNPMNIRTRSLPSCVKHKKHSLAAADSAIELYDKVNFSKKRKNRMRNNEAAIIALSKSQSQFFNKDTDNLVDNEAVIVYDERTAL</sequence>
<evidence type="ECO:0000256" key="1">
    <source>
        <dbReference type="SAM" id="Phobius"/>
    </source>
</evidence>
<dbReference type="Proteomes" id="UP001367676">
    <property type="component" value="Unassembled WGS sequence"/>
</dbReference>
<feature type="transmembrane region" description="Helical" evidence="1">
    <location>
        <begin position="82"/>
        <end position="106"/>
    </location>
</feature>
<keyword evidence="1" id="KW-1133">Transmembrane helix</keyword>
<reference evidence="2 3" key="1">
    <citation type="submission" date="2024-03" db="EMBL/GenBank/DDBJ databases">
        <title>Adaptation during the transition from Ophiocordyceps entomopathogen to insect associate is accompanied by gene loss and intensified selection.</title>
        <authorList>
            <person name="Ward C.M."/>
            <person name="Onetto C.A."/>
            <person name="Borneman A.R."/>
        </authorList>
    </citation>
    <scope>NUCLEOTIDE SEQUENCE [LARGE SCALE GENOMIC DNA]</scope>
    <source>
        <strain evidence="2">AWRI1</strain>
        <tissue evidence="2">Single Adult Female</tissue>
    </source>
</reference>
<evidence type="ECO:0000313" key="3">
    <source>
        <dbReference type="Proteomes" id="UP001367676"/>
    </source>
</evidence>
<protein>
    <submittedName>
        <fullName evidence="2">Uncharacterized protein</fullName>
    </submittedName>
</protein>
<proteinExistence type="predicted"/>
<keyword evidence="3" id="KW-1185">Reference proteome</keyword>
<evidence type="ECO:0000313" key="2">
    <source>
        <dbReference type="EMBL" id="KAK7601899.1"/>
    </source>
</evidence>
<dbReference type="EMBL" id="JBBCAQ010000010">
    <property type="protein sequence ID" value="KAK7601899.1"/>
    <property type="molecule type" value="Genomic_DNA"/>
</dbReference>
<organism evidence="2 3">
    <name type="scientific">Parthenolecanium corni</name>
    <dbReference type="NCBI Taxonomy" id="536013"/>
    <lineage>
        <taxon>Eukaryota</taxon>
        <taxon>Metazoa</taxon>
        <taxon>Ecdysozoa</taxon>
        <taxon>Arthropoda</taxon>
        <taxon>Hexapoda</taxon>
        <taxon>Insecta</taxon>
        <taxon>Pterygota</taxon>
        <taxon>Neoptera</taxon>
        <taxon>Paraneoptera</taxon>
        <taxon>Hemiptera</taxon>
        <taxon>Sternorrhyncha</taxon>
        <taxon>Coccoidea</taxon>
        <taxon>Coccidae</taxon>
        <taxon>Parthenolecanium</taxon>
    </lineage>
</organism>
<dbReference type="AlphaFoldDB" id="A0AAN9TMI6"/>